<dbReference type="InParanoid" id="A0A0Q3INB9"/>
<sequence>MLLRRLLQGVSASRLRRHSPRPPRTCPKTTTGMGPTRGPSVTFAEPPRLSHLHVPEDLPVPDHEADVLRFPRFHACAASQDGLLLLRCDDIRFRLRPDDGKPAGRPDRTYLVLNPLTGEISPNLLEIKGPRRRESLSKNNLGILTQADGRRSRSGPPDRYAVAGMELEEHMRMLRFLSETGEWHTVQGSTCQLPAARRMSPTQGQEVLAWGGRLWWVDLTWGAISADPFSDRLNPWFVELPSGSVLPEDAFEKAVSEEEPFVLSSFAIDADGSGWTLEHRVALSRLWGDGGHPWLPLQGKWTPQIGAIHPFQGNVVHLVVGNHLVIVDMEKGEVTGHCHCPQRDINLILPCVVPPWILTTQISSLGKKDVTKKNTLAHVLVRSDRRQKK</sequence>
<proteinExistence type="predicted"/>
<evidence type="ECO:0000313" key="2">
    <source>
        <dbReference type="EMBL" id="KQJ87768.1"/>
    </source>
</evidence>
<feature type="region of interest" description="Disordered" evidence="1">
    <location>
        <begin position="11"/>
        <end position="41"/>
    </location>
</feature>
<reference evidence="2 3" key="1">
    <citation type="journal article" date="2010" name="Nature">
        <title>Genome sequencing and analysis of the model grass Brachypodium distachyon.</title>
        <authorList>
            <consortium name="International Brachypodium Initiative"/>
        </authorList>
    </citation>
    <scope>NUCLEOTIDE SEQUENCE [LARGE SCALE GENOMIC DNA]</scope>
    <source>
        <strain evidence="2 3">Bd21</strain>
    </source>
</reference>
<keyword evidence="4" id="KW-1185">Reference proteome</keyword>
<name>A0A0Q3INB9_BRADI</name>
<evidence type="ECO:0000313" key="4">
    <source>
        <dbReference type="Proteomes" id="UP000008810"/>
    </source>
</evidence>
<dbReference type="Gramene" id="KQJ87768">
    <property type="protein sequence ID" value="KQJ87768"/>
    <property type="gene ID" value="BRADI_4g13431v3"/>
</dbReference>
<dbReference type="Proteomes" id="UP000008810">
    <property type="component" value="Chromosome 4"/>
</dbReference>
<reference evidence="2" key="2">
    <citation type="submission" date="2017-06" db="EMBL/GenBank/DDBJ databases">
        <title>WGS assembly of Brachypodium distachyon.</title>
        <authorList>
            <consortium name="The International Brachypodium Initiative"/>
            <person name="Lucas S."/>
            <person name="Harmon-Smith M."/>
            <person name="Lail K."/>
            <person name="Tice H."/>
            <person name="Grimwood J."/>
            <person name="Bruce D."/>
            <person name="Barry K."/>
            <person name="Shu S."/>
            <person name="Lindquist E."/>
            <person name="Wang M."/>
            <person name="Pitluck S."/>
            <person name="Vogel J.P."/>
            <person name="Garvin D.F."/>
            <person name="Mockler T.C."/>
            <person name="Schmutz J."/>
            <person name="Rokhsar D."/>
            <person name="Bevan M.W."/>
        </authorList>
    </citation>
    <scope>NUCLEOTIDE SEQUENCE</scope>
    <source>
        <strain evidence="2">Bd21</strain>
    </source>
</reference>
<dbReference type="AlphaFoldDB" id="A0A0Q3INB9"/>
<evidence type="ECO:0000256" key="1">
    <source>
        <dbReference type="SAM" id="MobiDB-lite"/>
    </source>
</evidence>
<dbReference type="PANTHER" id="PTHR33086:SF10">
    <property type="entry name" value="DUF1618 DOMAIN-CONTAINING PROTEIN"/>
    <property type="match status" value="1"/>
</dbReference>
<dbReference type="PANTHER" id="PTHR33086">
    <property type="entry name" value="OS05G0468200 PROTEIN-RELATED"/>
    <property type="match status" value="1"/>
</dbReference>
<dbReference type="EMBL" id="CM000883">
    <property type="protein sequence ID" value="KQJ87768.1"/>
    <property type="molecule type" value="Genomic_DNA"/>
</dbReference>
<evidence type="ECO:0008006" key="5">
    <source>
        <dbReference type="Google" id="ProtNLM"/>
    </source>
</evidence>
<protein>
    <recommendedName>
        <fullName evidence="5">DUF1618 domain-containing protein</fullName>
    </recommendedName>
</protein>
<gene>
    <name evidence="2" type="ORF">BRADI_4g13431v3</name>
</gene>
<evidence type="ECO:0000313" key="3">
    <source>
        <dbReference type="EnsemblPlants" id="KQJ87768"/>
    </source>
</evidence>
<reference evidence="3" key="3">
    <citation type="submission" date="2018-08" db="UniProtKB">
        <authorList>
            <consortium name="EnsemblPlants"/>
        </authorList>
    </citation>
    <scope>IDENTIFICATION</scope>
    <source>
        <strain evidence="3">cv. Bd21</strain>
    </source>
</reference>
<dbReference type="OrthoDB" id="592504at2759"/>
<organism evidence="2">
    <name type="scientific">Brachypodium distachyon</name>
    <name type="common">Purple false brome</name>
    <name type="synonym">Trachynia distachya</name>
    <dbReference type="NCBI Taxonomy" id="15368"/>
    <lineage>
        <taxon>Eukaryota</taxon>
        <taxon>Viridiplantae</taxon>
        <taxon>Streptophyta</taxon>
        <taxon>Embryophyta</taxon>
        <taxon>Tracheophyta</taxon>
        <taxon>Spermatophyta</taxon>
        <taxon>Magnoliopsida</taxon>
        <taxon>Liliopsida</taxon>
        <taxon>Poales</taxon>
        <taxon>Poaceae</taxon>
        <taxon>BOP clade</taxon>
        <taxon>Pooideae</taxon>
        <taxon>Stipodae</taxon>
        <taxon>Brachypodieae</taxon>
        <taxon>Brachypodium</taxon>
    </lineage>
</organism>
<accession>A0A0Q3INB9</accession>
<dbReference type="EnsemblPlants" id="KQJ87768">
    <property type="protein sequence ID" value="KQJ87768"/>
    <property type="gene ID" value="BRADI_4g13431v3"/>
</dbReference>